<dbReference type="Pfam" id="PF10566">
    <property type="entry name" value="Glyco_hydro_97"/>
    <property type="match status" value="1"/>
</dbReference>
<feature type="domain" description="Glycosyl-hydrolase 97 C-terminal oligomerisation" evidence="8">
    <location>
        <begin position="536"/>
        <end position="628"/>
    </location>
</feature>
<evidence type="ECO:0000256" key="2">
    <source>
        <dbReference type="ARBA" id="ARBA00011245"/>
    </source>
</evidence>
<keyword evidence="3 9" id="KW-0378">Hydrolase</keyword>
<evidence type="ECO:0000256" key="3">
    <source>
        <dbReference type="ARBA" id="ARBA00022801"/>
    </source>
</evidence>
<evidence type="ECO:0000256" key="4">
    <source>
        <dbReference type="ARBA" id="ARBA00022837"/>
    </source>
</evidence>
<dbReference type="InterPro" id="IPR013780">
    <property type="entry name" value="Glyco_hydro_b"/>
</dbReference>
<evidence type="ECO:0000313" key="9">
    <source>
        <dbReference type="EMBL" id="MFC4873171.1"/>
    </source>
</evidence>
<dbReference type="RefSeq" id="WP_377065760.1">
    <property type="nucleotide sequence ID" value="NZ_JBHSJJ010000009.1"/>
</dbReference>
<evidence type="ECO:0000313" key="10">
    <source>
        <dbReference type="Proteomes" id="UP001595818"/>
    </source>
</evidence>
<evidence type="ECO:0000259" key="8">
    <source>
        <dbReference type="Pfam" id="PF14509"/>
    </source>
</evidence>
<organism evidence="9 10">
    <name type="scientific">Negadavirga shengliensis</name>
    <dbReference type="NCBI Taxonomy" id="1389218"/>
    <lineage>
        <taxon>Bacteria</taxon>
        <taxon>Pseudomonadati</taxon>
        <taxon>Bacteroidota</taxon>
        <taxon>Cytophagia</taxon>
        <taxon>Cytophagales</taxon>
        <taxon>Cyclobacteriaceae</taxon>
        <taxon>Negadavirga</taxon>
    </lineage>
</organism>
<evidence type="ECO:0000256" key="1">
    <source>
        <dbReference type="ARBA" id="ARBA00001913"/>
    </source>
</evidence>
<dbReference type="PANTHER" id="PTHR35803">
    <property type="entry name" value="GLUCAN 1,4-ALPHA-GLUCOSIDASE SUSB-RELATED"/>
    <property type="match status" value="1"/>
</dbReference>
<dbReference type="PROSITE" id="PS51257">
    <property type="entry name" value="PROKAR_LIPOPROTEIN"/>
    <property type="match status" value="1"/>
</dbReference>
<evidence type="ECO:0000259" key="6">
    <source>
        <dbReference type="Pfam" id="PF10566"/>
    </source>
</evidence>
<keyword evidence="5" id="KW-0326">Glycosidase</keyword>
<comment type="caution">
    <text evidence="9">The sequence shown here is derived from an EMBL/GenBank/DDBJ whole genome shotgun (WGS) entry which is preliminary data.</text>
</comment>
<dbReference type="InterPro" id="IPR052720">
    <property type="entry name" value="Glycosyl_hydrolase_97"/>
</dbReference>
<evidence type="ECO:0000256" key="5">
    <source>
        <dbReference type="ARBA" id="ARBA00023295"/>
    </source>
</evidence>
<accession>A0ABV9T3U3</accession>
<dbReference type="SUPFAM" id="SSF51445">
    <property type="entry name" value="(Trans)glycosidases"/>
    <property type="match status" value="1"/>
</dbReference>
<dbReference type="PANTHER" id="PTHR35803:SF2">
    <property type="entry name" value="RETAINING ALPHA-GALACTOSIDASE"/>
    <property type="match status" value="1"/>
</dbReference>
<dbReference type="Gene3D" id="2.70.98.10">
    <property type="match status" value="1"/>
</dbReference>
<dbReference type="Proteomes" id="UP001595818">
    <property type="component" value="Unassembled WGS sequence"/>
</dbReference>
<dbReference type="Pfam" id="PF14508">
    <property type="entry name" value="GH97_N"/>
    <property type="match status" value="1"/>
</dbReference>
<name>A0ABV9T3U3_9BACT</name>
<reference evidence="10" key="1">
    <citation type="journal article" date="2019" name="Int. J. Syst. Evol. Microbiol.">
        <title>The Global Catalogue of Microorganisms (GCM) 10K type strain sequencing project: providing services to taxonomists for standard genome sequencing and annotation.</title>
        <authorList>
            <consortium name="The Broad Institute Genomics Platform"/>
            <consortium name="The Broad Institute Genome Sequencing Center for Infectious Disease"/>
            <person name="Wu L."/>
            <person name="Ma J."/>
        </authorList>
    </citation>
    <scope>NUCLEOTIDE SEQUENCE [LARGE SCALE GENOMIC DNA]</scope>
    <source>
        <strain evidence="10">CGMCC 4.7466</strain>
    </source>
</reference>
<keyword evidence="4" id="KW-0106">Calcium</keyword>
<dbReference type="Pfam" id="PF14509">
    <property type="entry name" value="GH97_C"/>
    <property type="match status" value="1"/>
</dbReference>
<feature type="domain" description="Glycosyl-hydrolase 97 catalytic" evidence="6">
    <location>
        <begin position="322"/>
        <end position="451"/>
    </location>
</feature>
<feature type="domain" description="Glycosyl-hydrolase 97 N-terminal" evidence="7">
    <location>
        <begin position="30"/>
        <end position="287"/>
    </location>
</feature>
<gene>
    <name evidence="9" type="ORF">ACFPFU_15840</name>
</gene>
<dbReference type="InterPro" id="IPR017853">
    <property type="entry name" value="GH"/>
</dbReference>
<comment type="subunit">
    <text evidence="2">Monomer.</text>
</comment>
<dbReference type="GO" id="GO:0016787">
    <property type="term" value="F:hydrolase activity"/>
    <property type="evidence" value="ECO:0007669"/>
    <property type="project" value="UniProtKB-KW"/>
</dbReference>
<dbReference type="InterPro" id="IPR013785">
    <property type="entry name" value="Aldolase_TIM"/>
</dbReference>
<dbReference type="Gene3D" id="2.60.40.1180">
    <property type="entry name" value="Golgi alpha-mannosidase II"/>
    <property type="match status" value="1"/>
</dbReference>
<comment type="cofactor">
    <cofactor evidence="1">
        <name>Ca(2+)</name>
        <dbReference type="ChEBI" id="CHEBI:29108"/>
    </cofactor>
</comment>
<sequence>MKFLKCNLFLISLFFGLFSCSYDRHDRKFSSPDKNIVLELGEGTGPLSFSVFYKDRTVLKDSPIIMTSDGKPVTDQVEIVDIVKRSYKESYARLGSHSEANNHYNEVLINLRNDEHAEFNLELRLFDNAAAFRLILPGDEAVERVPDEMTLFRVPEGSTVWYHDLHMHYESVHEKALVSEIPEGDWMAPPVTYKLPDDAGYAAITEADLKNYSGMAFQMEAGGQMKMRLAHHQPTSYPYELRYSEEDVERLAQPAKVRGTIITPWRVILIGEDLNAMVNNDAVHHLSPAPDSDLFPEGINTSWIKPGRAVWKYLDGGGDGSLETMKKFTDQAAELGFEHNILEGFWRNWSDDELRELVAYGNERGVGIWLWKHSKTIQDEQERLAFFKHCSDLGITGVKLDFFDHEAKEVIDLYQNILRETAELKLLVNFHGANKPAGEARTWPNELTREAIRGMEASKLEDRATHNTTVPFTRFLAGHAEYTPLHFGERRRNTTWAHQIASGAIMNTPLLTYAANPEAILANPAVEMIKSIPAIWDETVVLPPSEIGEIAVFARRSGDTWFLAIMNGTKAGRIEVPLSFLDNKTYQSLLVKDDPENDAAVILEERELGPQDILKIDLNAGGGFVAKFSE</sequence>
<keyword evidence="10" id="KW-1185">Reference proteome</keyword>
<dbReference type="InterPro" id="IPR019563">
    <property type="entry name" value="GH97_catalytic"/>
</dbReference>
<proteinExistence type="predicted"/>
<dbReference type="InterPro" id="IPR029483">
    <property type="entry name" value="GH97_C"/>
</dbReference>
<protein>
    <submittedName>
        <fullName evidence="9">Glycoside hydrolase family 97 catalytic domain-containing protein</fullName>
    </submittedName>
</protein>
<dbReference type="Gene3D" id="3.20.20.70">
    <property type="entry name" value="Aldolase class I"/>
    <property type="match status" value="1"/>
</dbReference>
<dbReference type="InterPro" id="IPR029486">
    <property type="entry name" value="GH97_N"/>
</dbReference>
<dbReference type="EMBL" id="JBHSJJ010000009">
    <property type="protein sequence ID" value="MFC4873171.1"/>
    <property type="molecule type" value="Genomic_DNA"/>
</dbReference>
<evidence type="ECO:0000259" key="7">
    <source>
        <dbReference type="Pfam" id="PF14508"/>
    </source>
</evidence>
<dbReference type="InterPro" id="IPR014718">
    <property type="entry name" value="GH-type_carb-bd"/>
</dbReference>